<protein>
    <submittedName>
        <fullName evidence="2">Uncharacterized protein</fullName>
    </submittedName>
</protein>
<feature type="chain" id="PRO_5039915569" evidence="1">
    <location>
        <begin position="27"/>
        <end position="86"/>
    </location>
</feature>
<feature type="signal peptide" evidence="1">
    <location>
        <begin position="1"/>
        <end position="26"/>
    </location>
</feature>
<dbReference type="EMBL" id="MNCJ02000319">
    <property type="protein sequence ID" value="KAF5807869.1"/>
    <property type="molecule type" value="Genomic_DNA"/>
</dbReference>
<name>A0A9K3J3U3_HELAN</name>
<keyword evidence="1" id="KW-0732">Signal</keyword>
<dbReference type="Proteomes" id="UP000215914">
    <property type="component" value="Unassembled WGS sequence"/>
</dbReference>
<reference evidence="2" key="2">
    <citation type="submission" date="2020-06" db="EMBL/GenBank/DDBJ databases">
        <title>Helianthus annuus Genome sequencing and assembly Release 2.</title>
        <authorList>
            <person name="Gouzy J."/>
            <person name="Langlade N."/>
            <person name="Munos S."/>
        </authorList>
    </citation>
    <scope>NUCLEOTIDE SEQUENCE</scope>
    <source>
        <tissue evidence="2">Leaves</tissue>
    </source>
</reference>
<evidence type="ECO:0000313" key="3">
    <source>
        <dbReference type="Proteomes" id="UP000215914"/>
    </source>
</evidence>
<sequence length="86" mass="9705">MQMPQKLYSGLLSLFLFLLDDNGCLDDEHASNWASEIRMISSSSSLSSSMMITSLPAMLYNLQMHKLVKAAKAVMEYQEIQIQSSR</sequence>
<proteinExistence type="predicted"/>
<reference evidence="2" key="1">
    <citation type="journal article" date="2017" name="Nature">
        <title>The sunflower genome provides insights into oil metabolism, flowering and Asterid evolution.</title>
        <authorList>
            <person name="Badouin H."/>
            <person name="Gouzy J."/>
            <person name="Grassa C.J."/>
            <person name="Murat F."/>
            <person name="Staton S.E."/>
            <person name="Cottret L."/>
            <person name="Lelandais-Briere C."/>
            <person name="Owens G.L."/>
            <person name="Carrere S."/>
            <person name="Mayjonade B."/>
            <person name="Legrand L."/>
            <person name="Gill N."/>
            <person name="Kane N.C."/>
            <person name="Bowers J.E."/>
            <person name="Hubner S."/>
            <person name="Bellec A."/>
            <person name="Berard A."/>
            <person name="Berges H."/>
            <person name="Blanchet N."/>
            <person name="Boniface M.C."/>
            <person name="Brunel D."/>
            <person name="Catrice O."/>
            <person name="Chaidir N."/>
            <person name="Claudel C."/>
            <person name="Donnadieu C."/>
            <person name="Faraut T."/>
            <person name="Fievet G."/>
            <person name="Helmstetter N."/>
            <person name="King M."/>
            <person name="Knapp S.J."/>
            <person name="Lai Z."/>
            <person name="Le Paslier M.C."/>
            <person name="Lippi Y."/>
            <person name="Lorenzon L."/>
            <person name="Mandel J.R."/>
            <person name="Marage G."/>
            <person name="Marchand G."/>
            <person name="Marquand E."/>
            <person name="Bret-Mestries E."/>
            <person name="Morien E."/>
            <person name="Nambeesan S."/>
            <person name="Nguyen T."/>
            <person name="Pegot-Espagnet P."/>
            <person name="Pouilly N."/>
            <person name="Raftis F."/>
            <person name="Sallet E."/>
            <person name="Schiex T."/>
            <person name="Thomas J."/>
            <person name="Vandecasteele C."/>
            <person name="Vares D."/>
            <person name="Vear F."/>
            <person name="Vautrin S."/>
            <person name="Crespi M."/>
            <person name="Mangin B."/>
            <person name="Burke J.M."/>
            <person name="Salse J."/>
            <person name="Munos S."/>
            <person name="Vincourt P."/>
            <person name="Rieseberg L.H."/>
            <person name="Langlade N.B."/>
        </authorList>
    </citation>
    <scope>NUCLEOTIDE SEQUENCE</scope>
    <source>
        <tissue evidence="2">Leaves</tissue>
    </source>
</reference>
<accession>A0A9K3J3U3</accession>
<comment type="caution">
    <text evidence="2">The sequence shown here is derived from an EMBL/GenBank/DDBJ whole genome shotgun (WGS) entry which is preliminary data.</text>
</comment>
<dbReference type="Gramene" id="mRNA:HanXRQr2_Chr04g0138941">
    <property type="protein sequence ID" value="CDS:HanXRQr2_Chr04g0138941.1"/>
    <property type="gene ID" value="HanXRQr2_Chr04g0138941"/>
</dbReference>
<evidence type="ECO:0000256" key="1">
    <source>
        <dbReference type="SAM" id="SignalP"/>
    </source>
</evidence>
<gene>
    <name evidence="2" type="ORF">HanXRQr2_Chr04g0138941</name>
</gene>
<keyword evidence="3" id="KW-1185">Reference proteome</keyword>
<organism evidence="2 3">
    <name type="scientific">Helianthus annuus</name>
    <name type="common">Common sunflower</name>
    <dbReference type="NCBI Taxonomy" id="4232"/>
    <lineage>
        <taxon>Eukaryota</taxon>
        <taxon>Viridiplantae</taxon>
        <taxon>Streptophyta</taxon>
        <taxon>Embryophyta</taxon>
        <taxon>Tracheophyta</taxon>
        <taxon>Spermatophyta</taxon>
        <taxon>Magnoliopsida</taxon>
        <taxon>eudicotyledons</taxon>
        <taxon>Gunneridae</taxon>
        <taxon>Pentapetalae</taxon>
        <taxon>asterids</taxon>
        <taxon>campanulids</taxon>
        <taxon>Asterales</taxon>
        <taxon>Asteraceae</taxon>
        <taxon>Asteroideae</taxon>
        <taxon>Heliantheae alliance</taxon>
        <taxon>Heliantheae</taxon>
        <taxon>Helianthus</taxon>
    </lineage>
</organism>
<evidence type="ECO:0000313" key="2">
    <source>
        <dbReference type="EMBL" id="KAF5807869.1"/>
    </source>
</evidence>
<dbReference type="AlphaFoldDB" id="A0A9K3J3U3"/>